<dbReference type="PANTHER" id="PTHR30309">
    <property type="entry name" value="INNER MEMBRANE PROTEIN YGIH"/>
    <property type="match status" value="1"/>
</dbReference>
<dbReference type="InterPro" id="IPR003811">
    <property type="entry name" value="G3P_acylTferase_PlsY"/>
</dbReference>
<evidence type="ECO:0000256" key="10">
    <source>
        <dbReference type="HAMAP-Rule" id="MF_01043"/>
    </source>
</evidence>
<comment type="caution">
    <text evidence="10">Lacks conserved residue(s) required for the propagation of feature annotation.</text>
</comment>
<feature type="transmembrane region" description="Helical" evidence="10">
    <location>
        <begin position="151"/>
        <end position="175"/>
    </location>
</feature>
<sequence>MMDWLLVPLAYLTGSVSSAIIVCKMMGLADPRENGSGNPGATNVMRIGGKKAAAITLAGDALKGLLPVLLAKALGVDSLVLSLVVFAAFIGHLYPIFFEFKGGKGVATSLGVTLGVAWLLGLVVAGTWFVVYKLGKISSLAALVAATLTPLYAWLIVGDVNLTVTFTVISLILLWRHKSNIQRLLAGQES</sequence>
<evidence type="ECO:0000256" key="9">
    <source>
        <dbReference type="ARBA" id="ARBA00023264"/>
    </source>
</evidence>
<dbReference type="STRING" id="1538553.JT25_012980"/>
<name>A0A126T5N4_9GAMM</name>
<evidence type="ECO:0000256" key="1">
    <source>
        <dbReference type="ARBA" id="ARBA00022475"/>
    </source>
</evidence>
<keyword evidence="6 10" id="KW-0443">Lipid metabolism</keyword>
<keyword evidence="11" id="KW-0012">Acyltransferase</keyword>
<dbReference type="EC" id="2.3.1.275" evidence="10"/>
<keyword evidence="5 10" id="KW-1133">Transmembrane helix</keyword>
<dbReference type="Pfam" id="PF02660">
    <property type="entry name" value="G3P_acyltransf"/>
    <property type="match status" value="1"/>
</dbReference>
<dbReference type="UniPathway" id="UPA00085"/>
<feature type="transmembrane region" description="Helical" evidence="10">
    <location>
        <begin position="79"/>
        <end position="98"/>
    </location>
</feature>
<dbReference type="AlphaFoldDB" id="A0A126T5N4"/>
<keyword evidence="4 10" id="KW-0812">Transmembrane</keyword>
<keyword evidence="3 10" id="KW-0808">Transferase</keyword>
<evidence type="ECO:0000256" key="3">
    <source>
        <dbReference type="ARBA" id="ARBA00022679"/>
    </source>
</evidence>
<evidence type="ECO:0000256" key="5">
    <source>
        <dbReference type="ARBA" id="ARBA00022989"/>
    </source>
</evidence>
<evidence type="ECO:0000256" key="8">
    <source>
        <dbReference type="ARBA" id="ARBA00023209"/>
    </source>
</evidence>
<keyword evidence="7 10" id="KW-0472">Membrane</keyword>
<dbReference type="PANTHER" id="PTHR30309:SF0">
    <property type="entry name" value="GLYCEROL-3-PHOSPHATE ACYLTRANSFERASE-RELATED"/>
    <property type="match status" value="1"/>
</dbReference>
<dbReference type="KEGG" id="mdn:JT25_012980"/>
<dbReference type="NCBIfam" id="TIGR00023">
    <property type="entry name" value="glycerol-3-phosphate 1-O-acyltransferase PlsY"/>
    <property type="match status" value="1"/>
</dbReference>
<reference evidence="11 12" key="1">
    <citation type="journal article" date="2015" name="Environ. Microbiol.">
        <title>Methane oxidation coupled to nitrate reduction under hypoxia by the Gammaproteobacterium Methylomonas denitrificans, sp. nov. type strain FJG1.</title>
        <authorList>
            <person name="Kits K.D."/>
            <person name="Klotz M.G."/>
            <person name="Stein L.Y."/>
        </authorList>
    </citation>
    <scope>NUCLEOTIDE SEQUENCE [LARGE SCALE GENOMIC DNA]</scope>
    <source>
        <strain evidence="11 12">FJG1</strain>
    </source>
</reference>
<dbReference type="HAMAP" id="MF_01043">
    <property type="entry name" value="PlsY"/>
    <property type="match status" value="1"/>
</dbReference>
<evidence type="ECO:0000256" key="6">
    <source>
        <dbReference type="ARBA" id="ARBA00023098"/>
    </source>
</evidence>
<dbReference type="Proteomes" id="UP000030512">
    <property type="component" value="Chromosome"/>
</dbReference>
<comment type="function">
    <text evidence="10">Catalyzes the transfer of an acyl group from acyl-phosphate (acyl-PO(4)) to glycerol-3-phosphate (G3P) to form lysophosphatidic acid (LPA). This enzyme utilizes acyl-phosphate as fatty acyl donor, but not acyl-CoA or acyl-ACP.</text>
</comment>
<dbReference type="GO" id="GO:0043772">
    <property type="term" value="F:acyl-phosphate glycerol-3-phosphate acyltransferase activity"/>
    <property type="evidence" value="ECO:0007669"/>
    <property type="project" value="UniProtKB-UniRule"/>
</dbReference>
<dbReference type="RefSeq" id="WP_036273007.1">
    <property type="nucleotide sequence ID" value="NZ_CP014476.1"/>
</dbReference>
<dbReference type="SMART" id="SM01207">
    <property type="entry name" value="G3P_acyltransf"/>
    <property type="match status" value="1"/>
</dbReference>
<keyword evidence="2 10" id="KW-0444">Lipid biosynthesis</keyword>
<comment type="subunit">
    <text evidence="10">Probably interacts with PlsX.</text>
</comment>
<gene>
    <name evidence="10" type="primary">plsY</name>
    <name evidence="11" type="ORF">JT25_012980</name>
</gene>
<evidence type="ECO:0000256" key="2">
    <source>
        <dbReference type="ARBA" id="ARBA00022516"/>
    </source>
</evidence>
<dbReference type="OrthoDB" id="9777124at2"/>
<evidence type="ECO:0000256" key="7">
    <source>
        <dbReference type="ARBA" id="ARBA00023136"/>
    </source>
</evidence>
<comment type="similarity">
    <text evidence="10">Belongs to the PlsY family.</text>
</comment>
<feature type="transmembrane region" description="Helical" evidence="10">
    <location>
        <begin position="110"/>
        <end position="131"/>
    </location>
</feature>
<keyword evidence="9 10" id="KW-1208">Phospholipid metabolism</keyword>
<keyword evidence="12" id="KW-1185">Reference proteome</keyword>
<organism evidence="11 12">
    <name type="scientific">Methylomonas denitrificans</name>
    <dbReference type="NCBI Taxonomy" id="1538553"/>
    <lineage>
        <taxon>Bacteria</taxon>
        <taxon>Pseudomonadati</taxon>
        <taxon>Pseudomonadota</taxon>
        <taxon>Gammaproteobacteria</taxon>
        <taxon>Methylococcales</taxon>
        <taxon>Methylococcaceae</taxon>
        <taxon>Methylomonas</taxon>
    </lineage>
</organism>
<evidence type="ECO:0000256" key="4">
    <source>
        <dbReference type="ARBA" id="ARBA00022692"/>
    </source>
</evidence>
<comment type="subcellular location">
    <subcellularLocation>
        <location evidence="10">Cell membrane</location>
        <topology evidence="10">Multi-pass membrane protein</topology>
    </subcellularLocation>
</comment>
<dbReference type="GO" id="GO:0005886">
    <property type="term" value="C:plasma membrane"/>
    <property type="evidence" value="ECO:0007669"/>
    <property type="project" value="UniProtKB-SubCell"/>
</dbReference>
<evidence type="ECO:0000313" key="12">
    <source>
        <dbReference type="Proteomes" id="UP000030512"/>
    </source>
</evidence>
<proteinExistence type="inferred from homology"/>
<comment type="catalytic activity">
    <reaction evidence="10">
        <text>an acyl phosphate + sn-glycerol 3-phosphate = a 1-acyl-sn-glycero-3-phosphate + phosphate</text>
        <dbReference type="Rhea" id="RHEA:34075"/>
        <dbReference type="ChEBI" id="CHEBI:43474"/>
        <dbReference type="ChEBI" id="CHEBI:57597"/>
        <dbReference type="ChEBI" id="CHEBI:57970"/>
        <dbReference type="ChEBI" id="CHEBI:59918"/>
        <dbReference type="EC" id="2.3.1.275"/>
    </reaction>
</comment>
<evidence type="ECO:0000313" key="11">
    <source>
        <dbReference type="EMBL" id="AMK77382.1"/>
    </source>
</evidence>
<dbReference type="EMBL" id="CP014476">
    <property type="protein sequence ID" value="AMK77382.1"/>
    <property type="molecule type" value="Genomic_DNA"/>
</dbReference>
<dbReference type="GO" id="GO:0008654">
    <property type="term" value="P:phospholipid biosynthetic process"/>
    <property type="evidence" value="ECO:0007669"/>
    <property type="project" value="UniProtKB-UniRule"/>
</dbReference>
<keyword evidence="8 10" id="KW-0594">Phospholipid biosynthesis</keyword>
<protein>
    <recommendedName>
        <fullName evidence="10">Glycerol-3-phosphate acyltransferase</fullName>
    </recommendedName>
    <alternativeName>
        <fullName evidence="10">Acyl-PO4 G3P acyltransferase</fullName>
    </alternativeName>
    <alternativeName>
        <fullName evidence="10">Acyl-phosphate--glycerol-3-phosphate acyltransferase</fullName>
    </alternativeName>
    <alternativeName>
        <fullName evidence="10">G3P acyltransferase</fullName>
        <shortName evidence="10">GPAT</shortName>
        <ecNumber evidence="10">2.3.1.275</ecNumber>
    </alternativeName>
    <alternativeName>
        <fullName evidence="10">Lysophosphatidic acid synthase</fullName>
        <shortName evidence="10">LPA synthase</shortName>
    </alternativeName>
</protein>
<keyword evidence="1 10" id="KW-1003">Cell membrane</keyword>
<comment type="pathway">
    <text evidence="10">Lipid metabolism; phospholipid metabolism.</text>
</comment>
<accession>A0A126T5N4</accession>